<dbReference type="Pfam" id="PF05656">
    <property type="entry name" value="DUF805"/>
    <property type="match status" value="1"/>
</dbReference>
<evidence type="ECO:0008006" key="4">
    <source>
        <dbReference type="Google" id="ProtNLM"/>
    </source>
</evidence>
<reference evidence="3" key="1">
    <citation type="journal article" date="2019" name="Int. J. Syst. Evol. Microbiol.">
        <title>The Global Catalogue of Microorganisms (GCM) 10K type strain sequencing project: providing services to taxonomists for standard genome sequencing and annotation.</title>
        <authorList>
            <consortium name="The Broad Institute Genomics Platform"/>
            <consortium name="The Broad Institute Genome Sequencing Center for Infectious Disease"/>
            <person name="Wu L."/>
            <person name="Ma J."/>
        </authorList>
    </citation>
    <scope>NUCLEOTIDE SEQUENCE [LARGE SCALE GENOMIC DNA]</scope>
    <source>
        <strain evidence="3">JCM 17442</strain>
    </source>
</reference>
<dbReference type="InterPro" id="IPR008523">
    <property type="entry name" value="DUF805"/>
</dbReference>
<accession>A0ABP8E082</accession>
<proteinExistence type="predicted"/>
<evidence type="ECO:0000256" key="1">
    <source>
        <dbReference type="SAM" id="MobiDB-lite"/>
    </source>
</evidence>
<dbReference type="RefSeq" id="WP_344794142.1">
    <property type="nucleotide sequence ID" value="NZ_BAABAU010000001.1"/>
</dbReference>
<protein>
    <recommendedName>
        <fullName evidence="4">DUF805 domain-containing protein</fullName>
    </recommendedName>
</protein>
<comment type="caution">
    <text evidence="2">The sequence shown here is derived from an EMBL/GenBank/DDBJ whole genome shotgun (WGS) entry which is preliminary data.</text>
</comment>
<keyword evidence="3" id="KW-1185">Reference proteome</keyword>
<name>A0ABP8E082_9MICO</name>
<sequence>MTGVRDPAPLIGASWAQATRRFWTGAFSFGGRASRSEFWWQRLTDLVVVALATVVVPQLTGPSSAPASDPFTAYHDAPGFLGIGQTIVGLDFGGGPGGSLRWFSGGPPEQWVLFVWCVATVVPNVALGFRRLRDRGGPPWAALLGGLPLIDLALLIAALGRSVPDAEVSPLDGRGDPGVARHRSRAGSVRHGAGSGS</sequence>
<dbReference type="Proteomes" id="UP001501594">
    <property type="component" value="Unassembled WGS sequence"/>
</dbReference>
<evidence type="ECO:0000313" key="2">
    <source>
        <dbReference type="EMBL" id="GAA4265625.1"/>
    </source>
</evidence>
<dbReference type="EMBL" id="BAABAU010000001">
    <property type="protein sequence ID" value="GAA4265625.1"/>
    <property type="molecule type" value="Genomic_DNA"/>
</dbReference>
<evidence type="ECO:0000313" key="3">
    <source>
        <dbReference type="Proteomes" id="UP001501594"/>
    </source>
</evidence>
<organism evidence="2 3">
    <name type="scientific">Frondihabitans peucedani</name>
    <dbReference type="NCBI Taxonomy" id="598626"/>
    <lineage>
        <taxon>Bacteria</taxon>
        <taxon>Bacillati</taxon>
        <taxon>Actinomycetota</taxon>
        <taxon>Actinomycetes</taxon>
        <taxon>Micrococcales</taxon>
        <taxon>Microbacteriaceae</taxon>
        <taxon>Frondihabitans</taxon>
    </lineage>
</organism>
<gene>
    <name evidence="2" type="ORF">GCM10022256_12370</name>
</gene>
<feature type="region of interest" description="Disordered" evidence="1">
    <location>
        <begin position="167"/>
        <end position="197"/>
    </location>
</feature>